<dbReference type="GeneID" id="30966722"/>
<accession>A0A1D2VIZ3</accession>
<protein>
    <submittedName>
        <fullName evidence="1">Uncharacterized protein</fullName>
    </submittedName>
</protein>
<dbReference type="EMBL" id="KV454479">
    <property type="protein sequence ID" value="ODV61493.1"/>
    <property type="molecule type" value="Genomic_DNA"/>
</dbReference>
<sequence length="83" mass="9293">MFAYALDKSKQNKASNFHPVESFDVAKYSFSVLFSATRNFGPMNAGISKSVAQPISINDEPVNNLGEFDNIVYGKHFFLNGRR</sequence>
<dbReference type="RefSeq" id="XP_020047800.1">
    <property type="nucleotide sequence ID" value="XM_020193086.1"/>
</dbReference>
<organism evidence="1 2">
    <name type="scientific">Ascoidea rubescens DSM 1968</name>
    <dbReference type="NCBI Taxonomy" id="1344418"/>
    <lineage>
        <taxon>Eukaryota</taxon>
        <taxon>Fungi</taxon>
        <taxon>Dikarya</taxon>
        <taxon>Ascomycota</taxon>
        <taxon>Saccharomycotina</taxon>
        <taxon>Saccharomycetes</taxon>
        <taxon>Ascoideaceae</taxon>
        <taxon>Ascoidea</taxon>
    </lineage>
</organism>
<dbReference type="InParanoid" id="A0A1D2VIZ3"/>
<dbReference type="Proteomes" id="UP000095038">
    <property type="component" value="Unassembled WGS sequence"/>
</dbReference>
<evidence type="ECO:0000313" key="1">
    <source>
        <dbReference type="EMBL" id="ODV61493.1"/>
    </source>
</evidence>
<proteinExistence type="predicted"/>
<name>A0A1D2VIZ3_9ASCO</name>
<reference evidence="2" key="1">
    <citation type="submission" date="2016-05" db="EMBL/GenBank/DDBJ databases">
        <title>Comparative genomics of biotechnologically important yeasts.</title>
        <authorList>
            <consortium name="DOE Joint Genome Institute"/>
            <person name="Riley R."/>
            <person name="Haridas S."/>
            <person name="Wolfe K.H."/>
            <person name="Lopes M.R."/>
            <person name="Hittinger C.T."/>
            <person name="Goker M."/>
            <person name="Salamov A."/>
            <person name="Wisecaver J."/>
            <person name="Long T.M."/>
            <person name="Aerts A.L."/>
            <person name="Barry K."/>
            <person name="Choi C."/>
            <person name="Clum A."/>
            <person name="Coughlan A.Y."/>
            <person name="Deshpande S."/>
            <person name="Douglass A.P."/>
            <person name="Hanson S.J."/>
            <person name="Klenk H.-P."/>
            <person name="Labutti K."/>
            <person name="Lapidus A."/>
            <person name="Lindquist E."/>
            <person name="Lipzen A."/>
            <person name="Meier-Kolthoff J.P."/>
            <person name="Ohm R.A."/>
            <person name="Otillar R.P."/>
            <person name="Pangilinan J."/>
            <person name="Peng Y."/>
            <person name="Rokas A."/>
            <person name="Rosa C.A."/>
            <person name="Scheuner C."/>
            <person name="Sibirny A.A."/>
            <person name="Slot J.C."/>
            <person name="Stielow J.B."/>
            <person name="Sun H."/>
            <person name="Kurtzman C.P."/>
            <person name="Blackwell M."/>
            <person name="Grigoriev I.V."/>
            <person name="Jeffries T.W."/>
        </authorList>
    </citation>
    <scope>NUCLEOTIDE SEQUENCE [LARGE SCALE GENOMIC DNA]</scope>
    <source>
        <strain evidence="2">DSM 1968</strain>
    </source>
</reference>
<evidence type="ECO:0000313" key="2">
    <source>
        <dbReference type="Proteomes" id="UP000095038"/>
    </source>
</evidence>
<keyword evidence="2" id="KW-1185">Reference proteome</keyword>
<gene>
    <name evidence="1" type="ORF">ASCRUDRAFT_75496</name>
</gene>
<dbReference type="AlphaFoldDB" id="A0A1D2VIZ3"/>